<accession>A0A1N7ULN8</accession>
<dbReference type="InterPro" id="IPR013525">
    <property type="entry name" value="ABC2_TM"/>
</dbReference>
<evidence type="ECO:0000256" key="7">
    <source>
        <dbReference type="ARBA" id="ARBA00022903"/>
    </source>
</evidence>
<keyword evidence="5" id="KW-0762">Sugar transport</keyword>
<comment type="subcellular location">
    <subcellularLocation>
        <location evidence="11">Cell inner membrane</location>
        <topology evidence="11">Multi-pass membrane protein</topology>
    </subcellularLocation>
    <subcellularLocation>
        <location evidence="1">Cell membrane</location>
        <topology evidence="1">Multi-pass membrane protein</topology>
    </subcellularLocation>
</comment>
<dbReference type="AlphaFoldDB" id="A0A1N7ULN8"/>
<dbReference type="Pfam" id="PF01061">
    <property type="entry name" value="ABC2_membrane"/>
    <property type="match status" value="1"/>
</dbReference>
<dbReference type="GO" id="GO:0015920">
    <property type="term" value="P:lipopolysaccharide transport"/>
    <property type="evidence" value="ECO:0007669"/>
    <property type="project" value="TreeGrafter"/>
</dbReference>
<name>A0A1N7ULN8_9PSED</name>
<evidence type="ECO:0000313" key="13">
    <source>
        <dbReference type="EMBL" id="AIB37943.1"/>
    </source>
</evidence>
<feature type="transmembrane region" description="Helical" evidence="11">
    <location>
        <begin position="250"/>
        <end position="268"/>
    </location>
</feature>
<dbReference type="PANTHER" id="PTHR30413:SF10">
    <property type="entry name" value="CAPSULE POLYSACCHARIDE EXPORT INNER-MEMBRANE PROTEIN CTRC"/>
    <property type="match status" value="1"/>
</dbReference>
<evidence type="ECO:0000256" key="2">
    <source>
        <dbReference type="ARBA" id="ARBA00007783"/>
    </source>
</evidence>
<feature type="transmembrane region" description="Helical" evidence="11">
    <location>
        <begin position="160"/>
        <end position="188"/>
    </location>
</feature>
<feature type="transmembrane region" description="Helical" evidence="11">
    <location>
        <begin position="82"/>
        <end position="102"/>
    </location>
</feature>
<comment type="similarity">
    <text evidence="2 11">Belongs to the ABC-2 integral membrane protein family.</text>
</comment>
<evidence type="ECO:0000256" key="1">
    <source>
        <dbReference type="ARBA" id="ARBA00004651"/>
    </source>
</evidence>
<evidence type="ECO:0000256" key="4">
    <source>
        <dbReference type="ARBA" id="ARBA00022475"/>
    </source>
</evidence>
<dbReference type="eggNOG" id="COG1682">
    <property type="taxonomic scope" value="Bacteria"/>
</dbReference>
<dbReference type="Proteomes" id="UP000814078">
    <property type="component" value="Unassembled WGS sequence"/>
</dbReference>
<protein>
    <recommendedName>
        <fullName evidence="11">Transport permease protein</fullName>
    </recommendedName>
</protein>
<organism evidence="13 15">
    <name type="scientific">Pseudomonas simiae</name>
    <dbReference type="NCBI Taxonomy" id="321846"/>
    <lineage>
        <taxon>Bacteria</taxon>
        <taxon>Pseudomonadati</taxon>
        <taxon>Pseudomonadota</taxon>
        <taxon>Gammaproteobacteria</taxon>
        <taxon>Pseudomonadales</taxon>
        <taxon>Pseudomonadaceae</taxon>
        <taxon>Pseudomonas</taxon>
    </lineage>
</organism>
<evidence type="ECO:0000256" key="3">
    <source>
        <dbReference type="ARBA" id="ARBA00022448"/>
    </source>
</evidence>
<keyword evidence="3 11" id="KW-0813">Transport</keyword>
<feature type="transmembrane region" description="Helical" evidence="11">
    <location>
        <begin position="123"/>
        <end position="148"/>
    </location>
</feature>
<feature type="transmembrane region" description="Helical" evidence="11">
    <location>
        <begin position="195"/>
        <end position="212"/>
    </location>
</feature>
<evidence type="ECO:0000256" key="8">
    <source>
        <dbReference type="ARBA" id="ARBA00022989"/>
    </source>
</evidence>
<evidence type="ECO:0000256" key="11">
    <source>
        <dbReference type="RuleBase" id="RU361157"/>
    </source>
</evidence>
<dbReference type="EMBL" id="WKCM01000011">
    <property type="protein sequence ID" value="MCF5318351.1"/>
    <property type="molecule type" value="Genomic_DNA"/>
</dbReference>
<dbReference type="GO" id="GO:0043190">
    <property type="term" value="C:ATP-binding cassette (ABC) transporter complex"/>
    <property type="evidence" value="ECO:0007669"/>
    <property type="project" value="InterPro"/>
</dbReference>
<dbReference type="Proteomes" id="UP000027308">
    <property type="component" value="Chromosome"/>
</dbReference>
<dbReference type="GO" id="GO:0015774">
    <property type="term" value="P:polysaccharide transport"/>
    <property type="evidence" value="ECO:0007669"/>
    <property type="project" value="UniProtKB-KW"/>
</dbReference>
<evidence type="ECO:0000256" key="9">
    <source>
        <dbReference type="ARBA" id="ARBA00023047"/>
    </source>
</evidence>
<evidence type="ECO:0000313" key="15">
    <source>
        <dbReference type="Proteomes" id="UP000027308"/>
    </source>
</evidence>
<dbReference type="PANTHER" id="PTHR30413">
    <property type="entry name" value="INNER MEMBRANE TRANSPORT PERMEASE"/>
    <property type="match status" value="1"/>
</dbReference>
<reference evidence="14 16" key="2">
    <citation type="submission" date="2019-11" db="EMBL/GenBank/DDBJ databases">
        <title>Epiphytic Pseudomonas syringae from cherry orchards.</title>
        <authorList>
            <person name="Hulin M.T."/>
        </authorList>
    </citation>
    <scope>NUCLEOTIDE SEQUENCE [LARGE SCALE GENOMIC DNA]</scope>
    <source>
        <strain evidence="14 16">PA-5-11C</strain>
    </source>
</reference>
<keyword evidence="7" id="KW-0972">Capsule biogenesis/degradation</keyword>
<dbReference type="InterPro" id="IPR047817">
    <property type="entry name" value="ABC2_TM_bact-type"/>
</dbReference>
<evidence type="ECO:0000256" key="10">
    <source>
        <dbReference type="ARBA" id="ARBA00023136"/>
    </source>
</evidence>
<keyword evidence="16" id="KW-1185">Reference proteome</keyword>
<sequence length="279" mass="31417">MNPHAPQPITIGSLLRSLWVNRQLIAQMTRREVIGRYKGSFLGLGWSFLNPLLMLAVYTFVFSVVFRSRWGIAESGGEESKAMFAVVLFVGMIVYGLFAEILNRAPSLIVGNVNYVKKVVFPLEILPVVAACAALFHALVSLTVWLMAYTLLIGVPHWHVLFLPLVLFPLLVLALGLAWFLAALGVFLRDVGQTVAIITTMMMFLAPVFFPVKNLPPEFQPLIMANPLTFIIEQSRDVLIWGKMPDFMGLLNYFIVALVMFWAGYIWFQKMRKGFSDVL</sequence>
<feature type="transmembrane region" description="Helical" evidence="11">
    <location>
        <begin position="41"/>
        <end position="62"/>
    </location>
</feature>
<dbReference type="PROSITE" id="PS51012">
    <property type="entry name" value="ABC_TM2"/>
    <property type="match status" value="1"/>
</dbReference>
<evidence type="ECO:0000256" key="6">
    <source>
        <dbReference type="ARBA" id="ARBA00022692"/>
    </source>
</evidence>
<reference evidence="13 15" key="1">
    <citation type="submission" date="2014-05" db="EMBL/GenBank/DDBJ databases">
        <title>Pseudomonas simiae WCS417.</title>
        <authorList>
            <person name="Berendsen R.L."/>
        </authorList>
    </citation>
    <scope>NUCLEOTIDE SEQUENCE [LARGE SCALE GENOMIC DNA]</scope>
    <source>
        <strain evidence="13 15">WCS417</strain>
    </source>
</reference>
<dbReference type="GeneID" id="45624679"/>
<keyword evidence="10 11" id="KW-0472">Membrane</keyword>
<evidence type="ECO:0000256" key="5">
    <source>
        <dbReference type="ARBA" id="ARBA00022597"/>
    </source>
</evidence>
<proteinExistence type="inferred from homology"/>
<dbReference type="OrthoDB" id="9786910at2"/>
<keyword evidence="8 11" id="KW-1133">Transmembrane helix</keyword>
<keyword evidence="9" id="KW-0625">Polysaccharide transport</keyword>
<dbReference type="EMBL" id="CP007637">
    <property type="protein sequence ID" value="AIB37943.1"/>
    <property type="molecule type" value="Genomic_DNA"/>
</dbReference>
<dbReference type="GO" id="GO:0140359">
    <property type="term" value="F:ABC-type transporter activity"/>
    <property type="evidence" value="ECO:0007669"/>
    <property type="project" value="InterPro"/>
</dbReference>
<gene>
    <name evidence="14" type="ORF">GIW13_08635</name>
    <name evidence="13" type="ORF">PS417_20640</name>
</gene>
<evidence type="ECO:0000313" key="16">
    <source>
        <dbReference type="Proteomes" id="UP000814078"/>
    </source>
</evidence>
<dbReference type="RefSeq" id="WP_038453610.1">
    <property type="nucleotide sequence ID" value="NZ_CP005975.1"/>
</dbReference>
<keyword evidence="6 11" id="KW-0812">Transmembrane</keyword>
<dbReference type="InterPro" id="IPR000412">
    <property type="entry name" value="ABC_2_transport"/>
</dbReference>
<dbReference type="PRINTS" id="PR00164">
    <property type="entry name" value="ABC2TRNSPORT"/>
</dbReference>
<evidence type="ECO:0000259" key="12">
    <source>
        <dbReference type="PROSITE" id="PS51012"/>
    </source>
</evidence>
<keyword evidence="4 11" id="KW-1003">Cell membrane</keyword>
<feature type="domain" description="ABC transmembrane type-2" evidence="12">
    <location>
        <begin position="42"/>
        <end position="271"/>
    </location>
</feature>
<evidence type="ECO:0000313" key="14">
    <source>
        <dbReference type="EMBL" id="MCF5318351.1"/>
    </source>
</evidence>